<accession>A0A098EHY6</accession>
<reference evidence="1 2" key="1">
    <citation type="submission" date="2014-09" db="EMBL/GenBank/DDBJ databases">
        <authorList>
            <person name="Loux Valentin"/>
            <person name="Dugat Thibaut"/>
        </authorList>
    </citation>
    <scope>NUCLEOTIDE SEQUENCE [LARGE SCALE GENOMIC DNA]</scope>
    <source>
        <strain evidence="1 2">BOV-10_179</strain>
    </source>
</reference>
<organism evidence="1 2">
    <name type="scientific">Anaplasma phagocytophilum</name>
    <name type="common">Ehrlichia phagocytophila</name>
    <dbReference type="NCBI Taxonomy" id="948"/>
    <lineage>
        <taxon>Bacteria</taxon>
        <taxon>Pseudomonadati</taxon>
        <taxon>Pseudomonadota</taxon>
        <taxon>Alphaproteobacteria</taxon>
        <taxon>Rickettsiales</taxon>
        <taxon>Anaplasmataceae</taxon>
        <taxon>Anaplasma</taxon>
        <taxon>phagocytophilum group</taxon>
    </lineage>
</organism>
<dbReference type="AlphaFoldDB" id="A0A098EHY6"/>
<proteinExistence type="predicted"/>
<gene>
    <name evidence="1" type="ORF">ANAPHAGO_00102</name>
</gene>
<evidence type="ECO:0000313" key="2">
    <source>
        <dbReference type="Proteomes" id="UP000055047"/>
    </source>
</evidence>
<evidence type="ECO:0000313" key="1">
    <source>
        <dbReference type="EMBL" id="CEG20911.1"/>
    </source>
</evidence>
<dbReference type="Proteomes" id="UP000055047">
    <property type="component" value="Unassembled WGS sequence"/>
</dbReference>
<sequence length="30" mass="3184">MIPTNVSITVLKVGSLSHALYTIAVFIPVV</sequence>
<name>A0A098EHY6_ANAPH</name>
<protein>
    <submittedName>
        <fullName evidence="1">Uncharacterized protein</fullName>
    </submittedName>
</protein>
<dbReference type="EMBL" id="CCXQ01000120">
    <property type="protein sequence ID" value="CEG20911.1"/>
    <property type="molecule type" value="Genomic_DNA"/>
</dbReference>